<name>A0A847SQR9_9BACT</name>
<keyword evidence="2" id="KW-0238">DNA-binding</keyword>
<dbReference type="Gene3D" id="1.10.10.60">
    <property type="entry name" value="Homeodomain-like"/>
    <property type="match status" value="1"/>
</dbReference>
<organism evidence="5 6">
    <name type="scientific">Chitinophaga eiseniae</name>
    <dbReference type="NCBI Taxonomy" id="634771"/>
    <lineage>
        <taxon>Bacteria</taxon>
        <taxon>Pseudomonadati</taxon>
        <taxon>Bacteroidota</taxon>
        <taxon>Chitinophagia</taxon>
        <taxon>Chitinophagales</taxon>
        <taxon>Chitinophagaceae</taxon>
        <taxon>Chitinophaga</taxon>
    </lineage>
</organism>
<keyword evidence="1" id="KW-0805">Transcription regulation</keyword>
<dbReference type="GO" id="GO:0043565">
    <property type="term" value="F:sequence-specific DNA binding"/>
    <property type="evidence" value="ECO:0007669"/>
    <property type="project" value="InterPro"/>
</dbReference>
<dbReference type="PROSITE" id="PS01124">
    <property type="entry name" value="HTH_ARAC_FAMILY_2"/>
    <property type="match status" value="1"/>
</dbReference>
<keyword evidence="3" id="KW-0804">Transcription</keyword>
<dbReference type="RefSeq" id="WP_168742435.1">
    <property type="nucleotide sequence ID" value="NZ_JABAHZ010000009.1"/>
</dbReference>
<dbReference type="SUPFAM" id="SSF51215">
    <property type="entry name" value="Regulatory protein AraC"/>
    <property type="match status" value="1"/>
</dbReference>
<dbReference type="InterPro" id="IPR003313">
    <property type="entry name" value="AraC-bd"/>
</dbReference>
<dbReference type="PANTHER" id="PTHR43280">
    <property type="entry name" value="ARAC-FAMILY TRANSCRIPTIONAL REGULATOR"/>
    <property type="match status" value="1"/>
</dbReference>
<keyword evidence="6" id="KW-1185">Reference proteome</keyword>
<evidence type="ECO:0000313" key="6">
    <source>
        <dbReference type="Proteomes" id="UP000552864"/>
    </source>
</evidence>
<dbReference type="Proteomes" id="UP000552864">
    <property type="component" value="Unassembled WGS sequence"/>
</dbReference>
<evidence type="ECO:0000256" key="3">
    <source>
        <dbReference type="ARBA" id="ARBA00023163"/>
    </source>
</evidence>
<dbReference type="Pfam" id="PF12833">
    <property type="entry name" value="HTH_18"/>
    <property type="match status" value="1"/>
</dbReference>
<sequence>MESNTLVKDIPHSPMRGADGHPIHFDIWEVNGEHREYPAIFLKPHRKDYYFLVLVEEGSSRHWVDMQPYTLQPSHFYFSAPHQVHVKEQAKPMKGIILRFTDAFLARDETRSLKQLPIIQNPHNGHEMSLDATAMRHIKDTMQCMVAEFHAQDTWHNSMLIAYLQVLLIFLSRLYNEQFQDAVQPGRELLKHFSHLVEQHYRDLHEVAAYAHLMNISAGHLGDTIREQAGKTAIAYIHDRLLLEARRLLFHTDHSIKEIAYELGFEDASYFNRFFKRLGGQTPLLYRNTTRKMYH</sequence>
<dbReference type="InterPro" id="IPR037923">
    <property type="entry name" value="HTH-like"/>
</dbReference>
<dbReference type="InterPro" id="IPR020449">
    <property type="entry name" value="Tscrpt_reg_AraC-type_HTH"/>
</dbReference>
<evidence type="ECO:0000256" key="2">
    <source>
        <dbReference type="ARBA" id="ARBA00023125"/>
    </source>
</evidence>
<feature type="domain" description="HTH araC/xylS-type" evidence="4">
    <location>
        <begin position="191"/>
        <end position="289"/>
    </location>
</feature>
<protein>
    <submittedName>
        <fullName evidence="5">Helix-turn-helix transcriptional regulator</fullName>
    </submittedName>
</protein>
<comment type="caution">
    <text evidence="5">The sequence shown here is derived from an EMBL/GenBank/DDBJ whole genome shotgun (WGS) entry which is preliminary data.</text>
</comment>
<gene>
    <name evidence="5" type="ORF">HGH91_27550</name>
</gene>
<proteinExistence type="predicted"/>
<reference evidence="5 6" key="1">
    <citation type="submission" date="2020-04" db="EMBL/GenBank/DDBJ databases">
        <authorList>
            <person name="Yin C."/>
        </authorList>
    </citation>
    <scope>NUCLEOTIDE SEQUENCE [LARGE SCALE GENOMIC DNA]</scope>
    <source>
        <strain evidence="5 6">Ak56</strain>
    </source>
</reference>
<dbReference type="EMBL" id="JABAHZ010000009">
    <property type="protein sequence ID" value="NLR82403.1"/>
    <property type="molecule type" value="Genomic_DNA"/>
</dbReference>
<dbReference type="SMART" id="SM00342">
    <property type="entry name" value="HTH_ARAC"/>
    <property type="match status" value="1"/>
</dbReference>
<evidence type="ECO:0000313" key="5">
    <source>
        <dbReference type="EMBL" id="NLR82403.1"/>
    </source>
</evidence>
<dbReference type="AlphaFoldDB" id="A0A847SQR9"/>
<dbReference type="InterPro" id="IPR018060">
    <property type="entry name" value="HTH_AraC"/>
</dbReference>
<dbReference type="PRINTS" id="PR00032">
    <property type="entry name" value="HTHARAC"/>
</dbReference>
<dbReference type="GO" id="GO:0003700">
    <property type="term" value="F:DNA-binding transcription factor activity"/>
    <property type="evidence" value="ECO:0007669"/>
    <property type="project" value="InterPro"/>
</dbReference>
<dbReference type="PANTHER" id="PTHR43280:SF32">
    <property type="entry name" value="TRANSCRIPTIONAL REGULATORY PROTEIN"/>
    <property type="match status" value="1"/>
</dbReference>
<evidence type="ECO:0000259" key="4">
    <source>
        <dbReference type="PROSITE" id="PS01124"/>
    </source>
</evidence>
<evidence type="ECO:0000256" key="1">
    <source>
        <dbReference type="ARBA" id="ARBA00023015"/>
    </source>
</evidence>
<dbReference type="Pfam" id="PF02311">
    <property type="entry name" value="AraC_binding"/>
    <property type="match status" value="1"/>
</dbReference>
<dbReference type="InterPro" id="IPR009057">
    <property type="entry name" value="Homeodomain-like_sf"/>
</dbReference>
<dbReference type="SUPFAM" id="SSF46689">
    <property type="entry name" value="Homeodomain-like"/>
    <property type="match status" value="1"/>
</dbReference>
<accession>A0A847SQR9</accession>